<keyword evidence="2 3" id="KW-0143">Chaperone</keyword>
<dbReference type="InterPro" id="IPR036126">
    <property type="entry name" value="TBCA_sf"/>
</dbReference>
<name>L0B212_THEEQ</name>
<dbReference type="InterPro" id="IPR004226">
    <property type="entry name" value="TBCA"/>
</dbReference>
<dbReference type="Pfam" id="PF02970">
    <property type="entry name" value="TBCA"/>
    <property type="match status" value="1"/>
</dbReference>
<gene>
    <name evidence="4" type="ORF">BEWA_006950</name>
</gene>
<evidence type="ECO:0000256" key="1">
    <source>
        <dbReference type="ARBA" id="ARBA00006806"/>
    </source>
</evidence>
<keyword evidence="5" id="KW-1185">Reference proteome</keyword>
<dbReference type="Proteomes" id="UP000031512">
    <property type="component" value="Chromosome 3"/>
</dbReference>
<organism evidence="4 5">
    <name type="scientific">Theileria equi strain WA</name>
    <dbReference type="NCBI Taxonomy" id="1537102"/>
    <lineage>
        <taxon>Eukaryota</taxon>
        <taxon>Sar</taxon>
        <taxon>Alveolata</taxon>
        <taxon>Apicomplexa</taxon>
        <taxon>Aconoidasida</taxon>
        <taxon>Piroplasmida</taxon>
        <taxon>Theileriidae</taxon>
        <taxon>Theileria</taxon>
    </lineage>
</organism>
<proteinExistence type="inferred from homology"/>
<dbReference type="GO" id="GO:0007021">
    <property type="term" value="P:tubulin complex assembly"/>
    <property type="evidence" value="ECO:0007669"/>
    <property type="project" value="UniProtKB-UniRule"/>
</dbReference>
<protein>
    <recommendedName>
        <fullName evidence="3">Tubulin-specific chaperone A</fullName>
    </recommendedName>
</protein>
<keyword evidence="3" id="KW-0493">Microtubule</keyword>
<dbReference type="GO" id="GO:0007023">
    <property type="term" value="P:post-chaperonin tubulin folding pathway"/>
    <property type="evidence" value="ECO:0007669"/>
    <property type="project" value="UniProtKB-UniRule"/>
</dbReference>
<dbReference type="GO" id="GO:0048487">
    <property type="term" value="F:beta-tubulin binding"/>
    <property type="evidence" value="ECO:0007669"/>
    <property type="project" value="InterPro"/>
</dbReference>
<evidence type="ECO:0000313" key="4">
    <source>
        <dbReference type="EMBL" id="AFZ81286.1"/>
    </source>
</evidence>
<dbReference type="RefSeq" id="XP_004830952.1">
    <property type="nucleotide sequence ID" value="XM_004830895.1"/>
</dbReference>
<dbReference type="GeneID" id="15806350"/>
<evidence type="ECO:0000313" key="5">
    <source>
        <dbReference type="Proteomes" id="UP000031512"/>
    </source>
</evidence>
<dbReference type="Gene3D" id="1.20.58.90">
    <property type="match status" value="1"/>
</dbReference>
<dbReference type="GO" id="GO:0005829">
    <property type="term" value="C:cytosol"/>
    <property type="evidence" value="ECO:0007669"/>
    <property type="project" value="TreeGrafter"/>
</dbReference>
<dbReference type="PANTHER" id="PTHR21500:SF0">
    <property type="entry name" value="TUBULIN-SPECIFIC CHAPERONE A"/>
    <property type="match status" value="1"/>
</dbReference>
<dbReference type="SUPFAM" id="SSF46988">
    <property type="entry name" value="Tubulin chaperone cofactor A"/>
    <property type="match status" value="1"/>
</dbReference>
<dbReference type="KEGG" id="beq:BEWA_006950"/>
<dbReference type="GO" id="GO:0005874">
    <property type="term" value="C:microtubule"/>
    <property type="evidence" value="ECO:0007669"/>
    <property type="project" value="UniProtKB-KW"/>
</dbReference>
<evidence type="ECO:0000256" key="3">
    <source>
        <dbReference type="RuleBase" id="RU364030"/>
    </source>
</evidence>
<reference evidence="4 5" key="1">
    <citation type="journal article" date="2012" name="BMC Genomics">
        <title>Comparative genomic analysis and phylogenetic position of Theileria equi.</title>
        <authorList>
            <person name="Kappmeyer L.S."/>
            <person name="Thiagarajan M."/>
            <person name="Herndon D.R."/>
            <person name="Ramsay J.D."/>
            <person name="Caler E."/>
            <person name="Djikeng A."/>
            <person name="Gillespie J.J."/>
            <person name="Lau A.O."/>
            <person name="Roalson E.H."/>
            <person name="Silva J.C."/>
            <person name="Silva M.G."/>
            <person name="Suarez C.E."/>
            <person name="Ueti M.W."/>
            <person name="Nene V.M."/>
            <person name="Mealey R.H."/>
            <person name="Knowles D.P."/>
            <person name="Brayton K.A."/>
        </authorList>
    </citation>
    <scope>NUCLEOTIDE SEQUENCE [LARGE SCALE GENOMIC DNA]</scope>
    <source>
        <strain evidence="4 5">WA</strain>
    </source>
</reference>
<dbReference type="PANTHER" id="PTHR21500">
    <property type="entry name" value="TUBULIN-SPECIFIC CHAPERONE A"/>
    <property type="match status" value="1"/>
</dbReference>
<comment type="subcellular location">
    <subcellularLocation>
        <location evidence="3">Cytoplasm</location>
        <location evidence="3">Cytoskeleton</location>
    </subcellularLocation>
</comment>
<dbReference type="AlphaFoldDB" id="L0B212"/>
<evidence type="ECO:0000256" key="2">
    <source>
        <dbReference type="ARBA" id="ARBA00023186"/>
    </source>
</evidence>
<dbReference type="VEuPathDB" id="PiroplasmaDB:BEWA_006950"/>
<sequence>MSNLLDVKRSSVSRTLKEYEIYLKEFEGLQSKLDTLKERGNDHETKKTLELCNESESVLNDTKGRLFNYAIDLESYIKEESDVLDSKGLEMAKESLLTLSKRHPQVGYTFGL</sequence>
<keyword evidence="3" id="KW-0206">Cytoskeleton</keyword>
<dbReference type="eggNOG" id="ENOG502QXQ3">
    <property type="taxonomic scope" value="Eukaryota"/>
</dbReference>
<comment type="similarity">
    <text evidence="1 3">Belongs to the TBCA family.</text>
</comment>
<comment type="subunit">
    <text evidence="3">Supercomplex made of cofactors A to E. Cofactors A and D function by capturing and stabilizing tubulin in a quasi-native conformation. Cofactor E binds to the cofactor D-tubulin complex; interaction with cofactor C then causes the release of tubulin polypeptides that are committed to the native state.</text>
</comment>
<dbReference type="OrthoDB" id="296187at2759"/>
<dbReference type="EMBL" id="CP001670">
    <property type="protein sequence ID" value="AFZ81286.1"/>
    <property type="molecule type" value="Genomic_DNA"/>
</dbReference>
<keyword evidence="3" id="KW-0963">Cytoplasm</keyword>
<accession>L0B212</accession>